<proteinExistence type="predicted"/>
<dbReference type="AlphaFoldDB" id="F2K5Z8"/>
<organism evidence="1 2">
    <name type="scientific">Pseudomonas brassicacearum (strain NFM421)</name>
    <dbReference type="NCBI Taxonomy" id="994484"/>
    <lineage>
        <taxon>Bacteria</taxon>
        <taxon>Pseudomonadati</taxon>
        <taxon>Pseudomonadota</taxon>
        <taxon>Gammaproteobacteria</taxon>
        <taxon>Pseudomonadales</taxon>
        <taxon>Pseudomonadaceae</taxon>
        <taxon>Pseudomonas</taxon>
    </lineage>
</organism>
<dbReference type="EMBL" id="CP002585">
    <property type="protein sequence ID" value="AEA71725.1"/>
    <property type="molecule type" value="Genomic_DNA"/>
</dbReference>
<dbReference type="STRING" id="994484.PSEBR_m1645"/>
<dbReference type="Proteomes" id="UP000006692">
    <property type="component" value="Chromosome"/>
</dbReference>
<evidence type="ECO:0000313" key="1">
    <source>
        <dbReference type="EMBL" id="AEA71725.1"/>
    </source>
</evidence>
<accession>F2K5Z8</accession>
<evidence type="ECO:0000313" key="2">
    <source>
        <dbReference type="Proteomes" id="UP000006692"/>
    </source>
</evidence>
<gene>
    <name evidence="1" type="ORF">PSEBR_m1645</name>
</gene>
<reference evidence="1 2" key="1">
    <citation type="journal article" date="2011" name="J. Bacteriol.">
        <title>Complete genome sequence of a beneficial plant root-associated bacterium, Pseudomonas brassicacearum.</title>
        <authorList>
            <person name="Ortet P."/>
            <person name="Barakat M."/>
            <person name="Lalaouna D."/>
            <person name="Fochesato S."/>
            <person name="Barbe V."/>
            <person name="Vacherie B."/>
            <person name="Santaella C."/>
            <person name="Heulin T."/>
            <person name="Achouak W."/>
        </authorList>
    </citation>
    <scope>NUCLEOTIDE SEQUENCE [LARGE SCALE GENOMIC DNA]</scope>
    <source>
        <strain evidence="1 2">NFM421</strain>
    </source>
</reference>
<sequence length="70" mass="7511">MTGSGQVALLEELSREGDQTIVIQLEVSVPSPAPCKLAENDASIVIHDIATICPCRRFGSLPESRHDPNP</sequence>
<dbReference type="KEGG" id="pba:PSEBR_m1645"/>
<dbReference type="HOGENOM" id="CLU_2754775_0_0_6"/>
<protein>
    <submittedName>
        <fullName evidence="1">Uncharacterized protein</fullName>
    </submittedName>
</protein>
<reference key="2">
    <citation type="submission" date="2011-03" db="EMBL/GenBank/DDBJ databases">
        <title>Complete Genome Sequence of a beneficial plant roots-associated bacterium Pseudomonas brassicacearum.</title>
        <authorList>
            <person name="Ortet P."/>
            <person name="Barakat M."/>
            <person name="Lalaouna D."/>
            <person name="Fochesato S."/>
            <person name="Barbe V."/>
            <person name="Santaella C."/>
            <person name="Heulin T."/>
            <person name="Achouak W."/>
        </authorList>
    </citation>
    <scope>NUCLEOTIDE SEQUENCE</scope>
    <source>
        <strain>NFM421</strain>
    </source>
</reference>
<name>F2K5Z8_PSEBN</name>